<organism evidence="3 4">
    <name type="scientific">Micromonospora sicca</name>
    <dbReference type="NCBI Taxonomy" id="2202420"/>
    <lineage>
        <taxon>Bacteria</taxon>
        <taxon>Bacillati</taxon>
        <taxon>Actinomycetota</taxon>
        <taxon>Actinomycetes</taxon>
        <taxon>Micromonosporales</taxon>
        <taxon>Micromonosporaceae</taxon>
        <taxon>Micromonospora</taxon>
    </lineage>
</organism>
<feature type="region of interest" description="Disordered" evidence="1">
    <location>
        <begin position="106"/>
        <end position="171"/>
    </location>
</feature>
<keyword evidence="2" id="KW-0812">Transmembrane</keyword>
<comment type="caution">
    <text evidence="3">The sequence shown here is derived from an EMBL/GenBank/DDBJ whole genome shotgun (WGS) entry which is preliminary data.</text>
</comment>
<name>A0A317DSP7_9ACTN</name>
<dbReference type="Proteomes" id="UP000246050">
    <property type="component" value="Unassembled WGS sequence"/>
</dbReference>
<evidence type="ECO:0000256" key="1">
    <source>
        <dbReference type="SAM" id="MobiDB-lite"/>
    </source>
</evidence>
<dbReference type="OrthoDB" id="3405601at2"/>
<keyword evidence="2" id="KW-1133">Transmembrane helix</keyword>
<feature type="compositionally biased region" description="Low complexity" evidence="1">
    <location>
        <begin position="120"/>
        <end position="171"/>
    </location>
</feature>
<accession>A0A317DSP7</accession>
<protein>
    <submittedName>
        <fullName evidence="3">Uncharacterized protein</fullName>
    </submittedName>
</protein>
<evidence type="ECO:0000313" key="4">
    <source>
        <dbReference type="Proteomes" id="UP000246050"/>
    </source>
</evidence>
<gene>
    <name evidence="3" type="ORF">DKT69_03235</name>
</gene>
<dbReference type="AlphaFoldDB" id="A0A317DSP7"/>
<feature type="non-terminal residue" evidence="3">
    <location>
        <position position="216"/>
    </location>
</feature>
<dbReference type="RefSeq" id="WP_109800109.1">
    <property type="nucleotide sequence ID" value="NZ_QGKS01000091.1"/>
</dbReference>
<dbReference type="EMBL" id="QGKS01000091">
    <property type="protein sequence ID" value="PWR16866.1"/>
    <property type="molecule type" value="Genomic_DNA"/>
</dbReference>
<evidence type="ECO:0000256" key="2">
    <source>
        <dbReference type="SAM" id="Phobius"/>
    </source>
</evidence>
<sequence length="216" mass="21601">MSFRRSDGPADRAESERLLDAARDGRPPADADPLRHLLAAAAAPANPGELSGEEQAMAAFRAARVAPAFAPAPAPRRRRLRVGAAAWVAGLAATATAGVAFAAVSLDRPEQPTSPPAPTTPGSSSSGVDGSPSPTRGADPTGSSPGTPASTGPSVAPGTTGAGPGRPATTAQLTGLCRSYLAKSPEQRAKALETPSFGDLVSVAGGADRVEDYCLR</sequence>
<feature type="transmembrane region" description="Helical" evidence="2">
    <location>
        <begin position="84"/>
        <end position="106"/>
    </location>
</feature>
<reference evidence="3 4" key="1">
    <citation type="submission" date="2018-05" db="EMBL/GenBank/DDBJ databases">
        <title>Micromonosporas from Atacama Desert.</title>
        <authorList>
            <person name="Carro L."/>
            <person name="Golinska P."/>
            <person name="Klenk H.-P."/>
            <person name="Goodfellow M."/>
        </authorList>
    </citation>
    <scope>NUCLEOTIDE SEQUENCE [LARGE SCALE GENOMIC DNA]</scope>
    <source>
        <strain evidence="3 4">4G51</strain>
    </source>
</reference>
<evidence type="ECO:0000313" key="3">
    <source>
        <dbReference type="EMBL" id="PWR16866.1"/>
    </source>
</evidence>
<keyword evidence="2" id="KW-0472">Membrane</keyword>
<proteinExistence type="predicted"/>
<feature type="region of interest" description="Disordered" evidence="1">
    <location>
        <begin position="1"/>
        <end position="33"/>
    </location>
</feature>